<dbReference type="Pfam" id="PF13476">
    <property type="entry name" value="AAA_23"/>
    <property type="match status" value="1"/>
</dbReference>
<accession>A0A450UCA7</accession>
<sequence length="427" mass="47817">MAIETTAMPPDTKSEQNGTLAFLQTKGIGPVDELTLEPAKRLTLITGDNGLGKTFLLDCAWWALTGVWAGGATLPSSENQALEAEITFQIGKGGVTDETKIKIPFDWKSLSWPRLEKRPIISGLIVYARVDGSFAVWDPARPANSADAKSVYTGDDVWDGRQGRIEGLVRDWVLWQSNPDKHPYETFISVLEALSPPDLGPIKPGKPVRIPEDRREIPTIEHRYGTIPIVHASAGVRRIITLAYLIVWAWNEHRIAAGHRRTEPRKRLVVMVDEMEAHLHPKWQRMILPALMRVGGMLPLEPKIQFLVATHSPLVMASAETVFDDNLDSLVHFDLDEKTGRVSLEETDFIRFGEVSSWLTSSLFGLKEARSREAESAIEDAITLQKQDNPSSAEVAAVSTRLIRYLAQHDRFWPRWIAFAEQHGVEL</sequence>
<evidence type="ECO:0000313" key="4">
    <source>
        <dbReference type="EMBL" id="VFJ90907.1"/>
    </source>
</evidence>
<proteinExistence type="predicted"/>
<dbReference type="Pfam" id="PF13304">
    <property type="entry name" value="AAA_21"/>
    <property type="match status" value="1"/>
</dbReference>
<dbReference type="InterPro" id="IPR027417">
    <property type="entry name" value="P-loop_NTPase"/>
</dbReference>
<dbReference type="InterPro" id="IPR003959">
    <property type="entry name" value="ATPase_AAA_core"/>
</dbReference>
<dbReference type="EMBL" id="CAADFJ010000017">
    <property type="protein sequence ID" value="VFJ97920.1"/>
    <property type="molecule type" value="Genomic_DNA"/>
</dbReference>
<gene>
    <name evidence="3" type="ORF">BECKH772A_GA0070896_1001810</name>
    <name evidence="4" type="ORF">BECKH772B_GA0070898_1001214</name>
    <name evidence="5" type="ORF">BECKH772C_GA0070978_1001710</name>
</gene>
<dbReference type="SUPFAM" id="SSF52540">
    <property type="entry name" value="P-loop containing nucleoside triphosphate hydrolases"/>
    <property type="match status" value="1"/>
</dbReference>
<evidence type="ECO:0000259" key="1">
    <source>
        <dbReference type="Pfam" id="PF13304"/>
    </source>
</evidence>
<dbReference type="GO" id="GO:0005524">
    <property type="term" value="F:ATP binding"/>
    <property type="evidence" value="ECO:0007669"/>
    <property type="project" value="InterPro"/>
</dbReference>
<dbReference type="InterPro" id="IPR051396">
    <property type="entry name" value="Bact_Antivir_Def_Nuclease"/>
</dbReference>
<dbReference type="EMBL" id="CAADFI010000012">
    <property type="protein sequence ID" value="VFJ90907.1"/>
    <property type="molecule type" value="Genomic_DNA"/>
</dbReference>
<dbReference type="EMBL" id="CAADFG010000018">
    <property type="protein sequence ID" value="VFJ89876.1"/>
    <property type="molecule type" value="Genomic_DNA"/>
</dbReference>
<feature type="domain" description="ATPase AAA-type core" evidence="1">
    <location>
        <begin position="223"/>
        <end position="317"/>
    </location>
</feature>
<dbReference type="GO" id="GO:0016887">
    <property type="term" value="F:ATP hydrolysis activity"/>
    <property type="evidence" value="ECO:0007669"/>
    <property type="project" value="InterPro"/>
</dbReference>
<dbReference type="InterPro" id="IPR038729">
    <property type="entry name" value="Rad50/SbcC_AAA"/>
</dbReference>
<evidence type="ECO:0000313" key="5">
    <source>
        <dbReference type="EMBL" id="VFJ97920.1"/>
    </source>
</evidence>
<evidence type="ECO:0000313" key="3">
    <source>
        <dbReference type="EMBL" id="VFJ89876.1"/>
    </source>
</evidence>
<dbReference type="PANTHER" id="PTHR43581:SF2">
    <property type="entry name" value="EXCINUCLEASE ATPASE SUBUNIT"/>
    <property type="match status" value="1"/>
</dbReference>
<dbReference type="PANTHER" id="PTHR43581">
    <property type="entry name" value="ATP/GTP PHOSPHATASE"/>
    <property type="match status" value="1"/>
</dbReference>
<organism evidence="3">
    <name type="scientific">Candidatus Kentrum eta</name>
    <dbReference type="NCBI Taxonomy" id="2126337"/>
    <lineage>
        <taxon>Bacteria</taxon>
        <taxon>Pseudomonadati</taxon>
        <taxon>Pseudomonadota</taxon>
        <taxon>Gammaproteobacteria</taxon>
        <taxon>Candidatus Kentrum</taxon>
    </lineage>
</organism>
<reference evidence="3" key="1">
    <citation type="submission" date="2019-02" db="EMBL/GenBank/DDBJ databases">
        <authorList>
            <person name="Gruber-Vodicka R. H."/>
            <person name="Seah K. B. B."/>
        </authorList>
    </citation>
    <scope>NUCLEOTIDE SEQUENCE</scope>
    <source>
        <strain evidence="5">BECK_SA2B12</strain>
        <strain evidence="3">BECK_SA2B15</strain>
        <strain evidence="4">BECK_SA2B20</strain>
    </source>
</reference>
<feature type="domain" description="Rad50/SbcC-type AAA" evidence="2">
    <location>
        <begin position="23"/>
        <end position="105"/>
    </location>
</feature>
<evidence type="ECO:0000259" key="2">
    <source>
        <dbReference type="Pfam" id="PF13476"/>
    </source>
</evidence>
<dbReference type="AlphaFoldDB" id="A0A450UCA7"/>
<protein>
    <submittedName>
        <fullName evidence="3">AAA domain-containing protein, putative AbiEii toxin, Type IV TA system</fullName>
    </submittedName>
</protein>
<dbReference type="Gene3D" id="3.40.50.300">
    <property type="entry name" value="P-loop containing nucleotide triphosphate hydrolases"/>
    <property type="match status" value="2"/>
</dbReference>
<name>A0A450UCA7_9GAMM</name>